<dbReference type="EMBL" id="CP003304">
    <property type="protein sequence ID" value="AFB20915.1"/>
    <property type="molecule type" value="Genomic_DNA"/>
</dbReference>
<evidence type="ECO:0000256" key="2">
    <source>
        <dbReference type="ARBA" id="ARBA00019563"/>
    </source>
</evidence>
<gene>
    <name evidence="6" type="ORF">RCA_01690</name>
</gene>
<evidence type="ECO:0000256" key="3">
    <source>
        <dbReference type="ARBA" id="ARBA00022490"/>
    </source>
</evidence>
<evidence type="ECO:0000256" key="1">
    <source>
        <dbReference type="ARBA" id="ARBA00004496"/>
    </source>
</evidence>
<accession>A0ABM5MTQ8</accession>
<sequence length="47" mass="5129">MNSYRTTDFPIKPDKALGSMDLSIVALDENGNKPTASKAIFYCSLCT</sequence>
<keyword evidence="7" id="KW-1185">Reference proteome</keyword>
<organism evidence="6 7">
    <name type="scientific">Rickettsia canadensis str. CA410</name>
    <dbReference type="NCBI Taxonomy" id="1105107"/>
    <lineage>
        <taxon>Bacteria</taxon>
        <taxon>Pseudomonadati</taxon>
        <taxon>Pseudomonadota</taxon>
        <taxon>Alphaproteobacteria</taxon>
        <taxon>Rickettsiales</taxon>
        <taxon>Rickettsiaceae</taxon>
        <taxon>Rickettsieae</taxon>
        <taxon>Rickettsia</taxon>
        <taxon>belli group</taxon>
    </lineage>
</organism>
<proteinExistence type="predicted"/>
<evidence type="ECO:0000313" key="6">
    <source>
        <dbReference type="EMBL" id="AFB20915.1"/>
    </source>
</evidence>
<dbReference type="InterPro" id="IPR020954">
    <property type="entry name" value="Rickettsia_antigen_120kDa"/>
</dbReference>
<name>A0ABM5MTQ8_RICCA</name>
<evidence type="ECO:0000256" key="4">
    <source>
        <dbReference type="ARBA" id="ARBA00030482"/>
    </source>
</evidence>
<dbReference type="Pfam" id="PF12574">
    <property type="entry name" value="120_Rick_ant"/>
    <property type="match status" value="1"/>
</dbReference>
<dbReference type="Proteomes" id="UP000007878">
    <property type="component" value="Chromosome"/>
</dbReference>
<reference evidence="7" key="1">
    <citation type="submission" date="2012-02" db="EMBL/GenBank/DDBJ databases">
        <title>Complete genome sequence of Rickettsia parkeri strain Portsmouth.</title>
        <authorList>
            <person name="Johnson S.L."/>
            <person name="Munk A.C."/>
            <person name="Han S."/>
            <person name="Bruce D.C."/>
            <person name="Dasch G.A."/>
        </authorList>
    </citation>
    <scope>NUCLEOTIDE SEQUENCE [LARGE SCALE GENOMIC DNA]</scope>
    <source>
        <strain evidence="7">CA410</strain>
    </source>
</reference>
<evidence type="ECO:0000256" key="5">
    <source>
        <dbReference type="ARBA" id="ARBA00032482"/>
    </source>
</evidence>
<protein>
    <recommendedName>
        <fullName evidence="2">Antigenic heat-stable 120 kDa protein</fullName>
    </recommendedName>
    <alternativeName>
        <fullName evidence="4">120 kDa antigen</fullName>
    </alternativeName>
    <alternativeName>
        <fullName evidence="5">Protein PS 120</fullName>
    </alternativeName>
</protein>
<evidence type="ECO:0000313" key="7">
    <source>
        <dbReference type="Proteomes" id="UP000007878"/>
    </source>
</evidence>
<keyword evidence="3" id="KW-0963">Cytoplasm</keyword>
<comment type="subcellular location">
    <subcellularLocation>
        <location evidence="1">Cytoplasm</location>
    </subcellularLocation>
</comment>